<dbReference type="GO" id="GO:0016779">
    <property type="term" value="F:nucleotidyltransferase activity"/>
    <property type="evidence" value="ECO:0007669"/>
    <property type="project" value="UniProtKB-KW"/>
</dbReference>
<keyword evidence="11" id="KW-0190">Covalent protein-DNA linkage</keyword>
<protein>
    <submittedName>
        <fullName evidence="15">RepA</fullName>
    </submittedName>
</protein>
<evidence type="ECO:0000256" key="8">
    <source>
        <dbReference type="ARBA" id="ARBA00022741"/>
    </source>
</evidence>
<dbReference type="Pfam" id="PF00799">
    <property type="entry name" value="Gemini_AL1"/>
    <property type="match status" value="1"/>
</dbReference>
<evidence type="ECO:0000313" key="15">
    <source>
        <dbReference type="EMBL" id="QJI53643.1"/>
    </source>
</evidence>
<keyword evidence="2" id="KW-1048">Host nucleus</keyword>
<keyword evidence="3" id="KW-0808">Transferase</keyword>
<keyword evidence="5" id="KW-0235">DNA replication</keyword>
<keyword evidence="10" id="KW-0378">Hydrolase</keyword>
<organism evidence="15">
    <name type="scientific">Genomoviridae sp</name>
    <dbReference type="NCBI Taxonomy" id="2202565"/>
    <lineage>
        <taxon>Viruses</taxon>
        <taxon>Monodnaviria</taxon>
        <taxon>Shotokuvirae</taxon>
        <taxon>Cressdnaviricota</taxon>
        <taxon>Repensiviricetes</taxon>
        <taxon>Geplafuvirales</taxon>
        <taxon>Genomoviridae</taxon>
    </lineage>
</organism>
<accession>A0A6M3YP24</accession>
<comment type="subcellular location">
    <subcellularLocation>
        <location evidence="1">Host nucleus</location>
    </subcellularLocation>
</comment>
<keyword evidence="12" id="KW-0238">DNA-binding</keyword>
<evidence type="ECO:0000256" key="7">
    <source>
        <dbReference type="ARBA" id="ARBA00022723"/>
    </source>
</evidence>
<evidence type="ECO:0000256" key="11">
    <source>
        <dbReference type="ARBA" id="ARBA00023124"/>
    </source>
</evidence>
<keyword evidence="6" id="KW-0540">Nuclease</keyword>
<evidence type="ECO:0000256" key="12">
    <source>
        <dbReference type="ARBA" id="ARBA00023125"/>
    </source>
</evidence>
<keyword evidence="8" id="KW-0547">Nucleotide-binding</keyword>
<proteinExistence type="predicted"/>
<dbReference type="PROSITE" id="PS52020">
    <property type="entry name" value="CRESS_DNA_REP"/>
    <property type="match status" value="1"/>
</dbReference>
<evidence type="ECO:0000256" key="3">
    <source>
        <dbReference type="ARBA" id="ARBA00022679"/>
    </source>
</evidence>
<dbReference type="InterPro" id="IPR049912">
    <property type="entry name" value="CRESS_DNA_REP"/>
</dbReference>
<dbReference type="Gene3D" id="3.40.1310.20">
    <property type="match status" value="1"/>
</dbReference>
<evidence type="ECO:0000256" key="5">
    <source>
        <dbReference type="ARBA" id="ARBA00022705"/>
    </source>
</evidence>
<evidence type="ECO:0000256" key="13">
    <source>
        <dbReference type="SAM" id="MobiDB-lite"/>
    </source>
</evidence>
<evidence type="ECO:0000256" key="2">
    <source>
        <dbReference type="ARBA" id="ARBA00022562"/>
    </source>
</evidence>
<dbReference type="GO" id="GO:0003677">
    <property type="term" value="F:DNA binding"/>
    <property type="evidence" value="ECO:0007669"/>
    <property type="project" value="UniProtKB-KW"/>
</dbReference>
<evidence type="ECO:0000256" key="6">
    <source>
        <dbReference type="ARBA" id="ARBA00022722"/>
    </source>
</evidence>
<name>A0A6M3YP24_9VIRU</name>
<dbReference type="GO" id="GO:0046872">
    <property type="term" value="F:metal ion binding"/>
    <property type="evidence" value="ECO:0007669"/>
    <property type="project" value="UniProtKB-KW"/>
</dbReference>
<keyword evidence="7" id="KW-0479">Metal-binding</keyword>
<dbReference type="GO" id="GO:0006260">
    <property type="term" value="P:DNA replication"/>
    <property type="evidence" value="ECO:0007669"/>
    <property type="project" value="UniProtKB-KW"/>
</dbReference>
<dbReference type="GO" id="GO:0016787">
    <property type="term" value="F:hydrolase activity"/>
    <property type="evidence" value="ECO:0007669"/>
    <property type="project" value="UniProtKB-KW"/>
</dbReference>
<dbReference type="GO" id="GO:0004519">
    <property type="term" value="F:endonuclease activity"/>
    <property type="evidence" value="ECO:0007669"/>
    <property type="project" value="UniProtKB-KW"/>
</dbReference>
<dbReference type="GO" id="GO:0000166">
    <property type="term" value="F:nucleotide binding"/>
    <property type="evidence" value="ECO:0007669"/>
    <property type="project" value="UniProtKB-KW"/>
</dbReference>
<evidence type="ECO:0000256" key="1">
    <source>
        <dbReference type="ARBA" id="ARBA00004147"/>
    </source>
</evidence>
<keyword evidence="4" id="KW-0548">Nucleotidyltransferase</keyword>
<dbReference type="SUPFAM" id="SSF55464">
    <property type="entry name" value="Origin of replication-binding domain, RBD-like"/>
    <property type="match status" value="1"/>
</dbReference>
<sequence>MTFLFSARYALLTYPQCGDLDGWAVSDHLSSLGAECIVGRENHSDGGTHLHAFLDFGRKKQSRRSDLFDVGGHHPNIAPSRGRPGVGYDYAIKDGDVVAGGLERPGGSGLSEAQNKWCQIVAAESRDEFFDLLRELDPKTLVTRWTELNKYADAAYAPVPEPYVGSDGKQFELGVVPELARWGEQLVGDNPLEGKCSPLPGPPRGGHGGISGGAPAPPSRPSGLTAVPVCYMLTNQVDLNLWYSTVLHELEKRFGLDHWVHTCTPWESCPVSFSCAMHREVVTRCSTICEVVLDISMHGKSGLGHRLLSRSKNFTEILYNLCGEDLLSGLLTRTPGPSFGEHCMNMLL</sequence>
<feature type="region of interest" description="Disordered" evidence="13">
    <location>
        <begin position="198"/>
        <end position="220"/>
    </location>
</feature>
<feature type="domain" description="CRESS-DNA virus Rep endonuclease" evidence="14">
    <location>
        <begin position="4"/>
        <end position="103"/>
    </location>
</feature>
<evidence type="ECO:0000259" key="14">
    <source>
        <dbReference type="PROSITE" id="PS52020"/>
    </source>
</evidence>
<keyword evidence="9" id="KW-0255">Endonuclease</keyword>
<evidence type="ECO:0000256" key="10">
    <source>
        <dbReference type="ARBA" id="ARBA00022801"/>
    </source>
</evidence>
<evidence type="ECO:0000256" key="9">
    <source>
        <dbReference type="ARBA" id="ARBA00022759"/>
    </source>
</evidence>
<evidence type="ECO:0000256" key="4">
    <source>
        <dbReference type="ARBA" id="ARBA00022695"/>
    </source>
</evidence>
<reference evidence="15" key="1">
    <citation type="submission" date="2020-01" db="EMBL/GenBank/DDBJ databases">
        <title>Viral genomes from wild and zoo birds in China.</title>
        <authorList>
            <person name="Yao Y."/>
            <person name="Shan T."/>
            <person name="Yang S."/>
            <person name="Zhang W."/>
        </authorList>
    </citation>
    <scope>NUCLEOTIDE SEQUENCE</scope>
    <source>
        <strain evidence="15">Wftbif14cir1</strain>
    </source>
</reference>
<dbReference type="GO" id="GO:0042025">
    <property type="term" value="C:host cell nucleus"/>
    <property type="evidence" value="ECO:0007669"/>
    <property type="project" value="UniProtKB-SubCell"/>
</dbReference>
<dbReference type="EMBL" id="MT138089">
    <property type="protein sequence ID" value="QJI53643.1"/>
    <property type="molecule type" value="Genomic_DNA"/>
</dbReference>